<evidence type="ECO:0000256" key="3">
    <source>
        <dbReference type="ARBA" id="ARBA00022475"/>
    </source>
</evidence>
<dbReference type="InterPro" id="IPR027417">
    <property type="entry name" value="P-loop_NTPase"/>
</dbReference>
<feature type="compositionally biased region" description="Basic and acidic residues" evidence="10">
    <location>
        <begin position="1"/>
        <end position="10"/>
    </location>
</feature>
<keyword evidence="9 11" id="KW-0472">Membrane</keyword>
<dbReference type="GO" id="GO:0005886">
    <property type="term" value="C:plasma membrane"/>
    <property type="evidence" value="ECO:0007669"/>
    <property type="project" value="UniProtKB-SubCell"/>
</dbReference>
<dbReference type="InterPro" id="IPR039421">
    <property type="entry name" value="Type_1_exporter"/>
</dbReference>
<comment type="subcellular location">
    <subcellularLocation>
        <location evidence="1">Cell membrane</location>
        <topology evidence="1">Multi-pass membrane protein</topology>
    </subcellularLocation>
</comment>
<gene>
    <name evidence="14" type="ORF">ERS852448_02584</name>
</gene>
<keyword evidence="8 11" id="KW-1133">Transmembrane helix</keyword>
<evidence type="ECO:0000256" key="6">
    <source>
        <dbReference type="ARBA" id="ARBA00022807"/>
    </source>
</evidence>
<keyword evidence="3" id="KW-1003">Cell membrane</keyword>
<dbReference type="FunFam" id="3.40.50.300:FF:000299">
    <property type="entry name" value="ABC transporter ATP-binding protein/permease"/>
    <property type="match status" value="1"/>
</dbReference>
<keyword evidence="6" id="KW-0645">Protease</keyword>
<sequence>MAEERKEMQSEQKQTTQVNGSAETKKRRSAISIMGSLIGLVKPLIHIMLAAIVLGTLGYLCAIFLTILAGQVIVHGLLTGVAGMNVPVDNMWLVFTPVKTILIVMVVIAVLRGLLHYVEQYCNHFIAFKLLAIIRHKVFAALRKLCPAKLEGRDKGNLISIITTDIELLEVFYAHTISPIAIATLTSAIMVIFIGRYHALAGLLALAAYLMVGVVIPLWNGKRGSQKGMEFRTEFGELNSFVLDSLRGLDETIQYGQGENRKAQMTERSKKLSGMQKDLSHMEGAQRSFTNMVILLASFGMLTLTIWLYARGAMGFEGILTCTIAMWGSFGPVVALSSLSNNLNQTLASGERVLSLLEETPLVEEIPETGKSIVSVTDRSAGSAENDDVTEQNFTSETDKNSEFAGASAEHVTFAYESETILDDYSLKLEAGKITGIHGASGSGKSTLLKLLMRFWDVNAGNVSVDGADVREIPTKYLRHMESYVTQETHLFHDSIANNIAIAKPGAIREEIMEAAKKASIHDFIMTLPKGYDTEVGELGDTLSGGEKQRIGITRAFLHDVPLLLMDEPTSNLDSLNEGIILKSLKESGKKQTVVLVSHRTSTMNVADVVYEMENGRIS</sequence>
<keyword evidence="7 14" id="KW-0067">ATP-binding</keyword>
<evidence type="ECO:0000259" key="13">
    <source>
        <dbReference type="PROSITE" id="PS50929"/>
    </source>
</evidence>
<dbReference type="InterPro" id="IPR003593">
    <property type="entry name" value="AAA+_ATPase"/>
</dbReference>
<evidence type="ECO:0000256" key="1">
    <source>
        <dbReference type="ARBA" id="ARBA00004651"/>
    </source>
</evidence>
<protein>
    <submittedName>
        <fullName evidence="14">Probable ABC transporter ATP-binding protein HI_0664</fullName>
    </submittedName>
</protein>
<evidence type="ECO:0000256" key="2">
    <source>
        <dbReference type="ARBA" id="ARBA00022448"/>
    </source>
</evidence>
<reference evidence="14 15" key="1">
    <citation type="submission" date="2015-09" db="EMBL/GenBank/DDBJ databases">
        <authorList>
            <consortium name="Pathogen Informatics"/>
        </authorList>
    </citation>
    <scope>NUCLEOTIDE SEQUENCE [LARGE SCALE GENOMIC DNA]</scope>
    <source>
        <strain evidence="14 15">2789STDY5608891</strain>
    </source>
</reference>
<evidence type="ECO:0000256" key="8">
    <source>
        <dbReference type="ARBA" id="ARBA00022989"/>
    </source>
</evidence>
<dbReference type="InterPro" id="IPR011527">
    <property type="entry name" value="ABC1_TM_dom"/>
</dbReference>
<evidence type="ECO:0000256" key="4">
    <source>
        <dbReference type="ARBA" id="ARBA00022692"/>
    </source>
</evidence>
<dbReference type="SUPFAM" id="SSF90123">
    <property type="entry name" value="ABC transporter transmembrane region"/>
    <property type="match status" value="1"/>
</dbReference>
<dbReference type="Proteomes" id="UP000095492">
    <property type="component" value="Unassembled WGS sequence"/>
</dbReference>
<evidence type="ECO:0000313" key="15">
    <source>
        <dbReference type="Proteomes" id="UP000095492"/>
    </source>
</evidence>
<dbReference type="Pfam" id="PF00664">
    <property type="entry name" value="ABC_membrane"/>
    <property type="match status" value="1"/>
</dbReference>
<evidence type="ECO:0000256" key="11">
    <source>
        <dbReference type="SAM" id="Phobius"/>
    </source>
</evidence>
<name>A0A173V929_EUBRA</name>
<dbReference type="Pfam" id="PF00005">
    <property type="entry name" value="ABC_tran"/>
    <property type="match status" value="1"/>
</dbReference>
<dbReference type="STRING" id="39490.ERS852448_02584"/>
<feature type="domain" description="ABC transporter" evidence="12">
    <location>
        <begin position="407"/>
        <end position="619"/>
    </location>
</feature>
<evidence type="ECO:0000256" key="10">
    <source>
        <dbReference type="SAM" id="MobiDB-lite"/>
    </source>
</evidence>
<feature type="domain" description="ABC transmembrane type-1" evidence="13">
    <location>
        <begin position="49"/>
        <end position="345"/>
    </location>
</feature>
<feature type="transmembrane region" description="Helical" evidence="11">
    <location>
        <begin position="289"/>
        <end position="310"/>
    </location>
</feature>
<dbReference type="PANTHER" id="PTHR43394:SF1">
    <property type="entry name" value="ATP-BINDING CASSETTE SUB-FAMILY B MEMBER 10, MITOCHONDRIAL"/>
    <property type="match status" value="1"/>
</dbReference>
<feature type="transmembrane region" description="Helical" evidence="11">
    <location>
        <begin position="171"/>
        <end position="194"/>
    </location>
</feature>
<dbReference type="PROSITE" id="PS50929">
    <property type="entry name" value="ABC_TM1F"/>
    <property type="match status" value="1"/>
</dbReference>
<dbReference type="GO" id="GO:0008234">
    <property type="term" value="F:cysteine-type peptidase activity"/>
    <property type="evidence" value="ECO:0007669"/>
    <property type="project" value="UniProtKB-KW"/>
</dbReference>
<dbReference type="SUPFAM" id="SSF52540">
    <property type="entry name" value="P-loop containing nucleoside triphosphate hydrolases"/>
    <property type="match status" value="1"/>
</dbReference>
<dbReference type="InterPro" id="IPR003439">
    <property type="entry name" value="ABC_transporter-like_ATP-bd"/>
</dbReference>
<evidence type="ECO:0000259" key="12">
    <source>
        <dbReference type="PROSITE" id="PS50893"/>
    </source>
</evidence>
<feature type="region of interest" description="Disordered" evidence="10">
    <location>
        <begin position="1"/>
        <end position="23"/>
    </location>
</feature>
<evidence type="ECO:0000256" key="7">
    <source>
        <dbReference type="ARBA" id="ARBA00022840"/>
    </source>
</evidence>
<feature type="region of interest" description="Disordered" evidence="10">
    <location>
        <begin position="377"/>
        <end position="402"/>
    </location>
</feature>
<dbReference type="SMART" id="SM00382">
    <property type="entry name" value="AAA"/>
    <property type="match status" value="1"/>
</dbReference>
<keyword evidence="6" id="KW-0788">Thiol protease</keyword>
<feature type="transmembrane region" description="Helical" evidence="11">
    <location>
        <begin position="90"/>
        <end position="111"/>
    </location>
</feature>
<dbReference type="PANTHER" id="PTHR43394">
    <property type="entry name" value="ATP-DEPENDENT PERMEASE MDL1, MITOCHONDRIAL"/>
    <property type="match status" value="1"/>
</dbReference>
<evidence type="ECO:0000256" key="5">
    <source>
        <dbReference type="ARBA" id="ARBA00022741"/>
    </source>
</evidence>
<keyword evidence="2" id="KW-0813">Transport</keyword>
<evidence type="ECO:0000256" key="9">
    <source>
        <dbReference type="ARBA" id="ARBA00023136"/>
    </source>
</evidence>
<dbReference type="GO" id="GO:0015421">
    <property type="term" value="F:ABC-type oligopeptide transporter activity"/>
    <property type="evidence" value="ECO:0007669"/>
    <property type="project" value="TreeGrafter"/>
</dbReference>
<dbReference type="InterPro" id="IPR036640">
    <property type="entry name" value="ABC1_TM_sf"/>
</dbReference>
<feature type="transmembrane region" description="Helical" evidence="11">
    <location>
        <begin position="44"/>
        <end position="70"/>
    </location>
</feature>
<dbReference type="PROSITE" id="PS50893">
    <property type="entry name" value="ABC_TRANSPORTER_2"/>
    <property type="match status" value="1"/>
</dbReference>
<dbReference type="Gene3D" id="3.40.50.300">
    <property type="entry name" value="P-loop containing nucleotide triphosphate hydrolases"/>
    <property type="match status" value="1"/>
</dbReference>
<dbReference type="GO" id="GO:0016887">
    <property type="term" value="F:ATP hydrolysis activity"/>
    <property type="evidence" value="ECO:0007669"/>
    <property type="project" value="InterPro"/>
</dbReference>
<dbReference type="EMBL" id="CYYA01000022">
    <property type="protein sequence ID" value="CUN22777.1"/>
    <property type="molecule type" value="Genomic_DNA"/>
</dbReference>
<evidence type="ECO:0000313" key="14">
    <source>
        <dbReference type="EMBL" id="CUN22777.1"/>
    </source>
</evidence>
<keyword evidence="4 11" id="KW-0812">Transmembrane</keyword>
<dbReference type="GO" id="GO:0005524">
    <property type="term" value="F:ATP binding"/>
    <property type="evidence" value="ECO:0007669"/>
    <property type="project" value="UniProtKB-KW"/>
</dbReference>
<accession>A0A173V929</accession>
<proteinExistence type="predicted"/>
<organism evidence="14 15">
    <name type="scientific">Eubacterium ramulus</name>
    <dbReference type="NCBI Taxonomy" id="39490"/>
    <lineage>
        <taxon>Bacteria</taxon>
        <taxon>Bacillati</taxon>
        <taxon>Bacillota</taxon>
        <taxon>Clostridia</taxon>
        <taxon>Eubacteriales</taxon>
        <taxon>Eubacteriaceae</taxon>
        <taxon>Eubacterium</taxon>
    </lineage>
</organism>
<feature type="compositionally biased region" description="Polar residues" evidence="10">
    <location>
        <begin position="11"/>
        <end position="22"/>
    </location>
</feature>
<keyword evidence="6" id="KW-0378">Hydrolase</keyword>
<dbReference type="Gene3D" id="1.20.1560.10">
    <property type="entry name" value="ABC transporter type 1, transmembrane domain"/>
    <property type="match status" value="1"/>
</dbReference>
<dbReference type="AlphaFoldDB" id="A0A173V929"/>
<feature type="transmembrane region" description="Helical" evidence="11">
    <location>
        <begin position="200"/>
        <end position="219"/>
    </location>
</feature>
<keyword evidence="5" id="KW-0547">Nucleotide-binding</keyword>